<feature type="domain" description="HTH luxR-type" evidence="5">
    <location>
        <begin position="234"/>
        <end position="300"/>
    </location>
</feature>
<dbReference type="Pfam" id="PF00196">
    <property type="entry name" value="GerE"/>
    <property type="match status" value="1"/>
</dbReference>
<dbReference type="Gene3D" id="3.30.450.20">
    <property type="entry name" value="PAS domain"/>
    <property type="match status" value="1"/>
</dbReference>
<dbReference type="InterPro" id="IPR036388">
    <property type="entry name" value="WH-like_DNA-bd_sf"/>
</dbReference>
<proteinExistence type="predicted"/>
<dbReference type="InterPro" id="IPR016032">
    <property type="entry name" value="Sig_transdc_resp-reg_C-effctor"/>
</dbReference>
<dbReference type="Pfam" id="PF08448">
    <property type="entry name" value="PAS_4"/>
    <property type="match status" value="1"/>
</dbReference>
<dbReference type="KEGG" id="dwd:DSCW_33800"/>
<dbReference type="EMBL" id="AP021875">
    <property type="protein sequence ID" value="BBO75963.1"/>
    <property type="molecule type" value="Genomic_DNA"/>
</dbReference>
<dbReference type="SUPFAM" id="SSF55785">
    <property type="entry name" value="PYP-like sensor domain (PAS domain)"/>
    <property type="match status" value="1"/>
</dbReference>
<dbReference type="GO" id="GO:0006355">
    <property type="term" value="P:regulation of DNA-templated transcription"/>
    <property type="evidence" value="ECO:0007669"/>
    <property type="project" value="InterPro"/>
</dbReference>
<evidence type="ECO:0000256" key="3">
    <source>
        <dbReference type="ARBA" id="ARBA00023163"/>
    </source>
</evidence>
<dbReference type="PANTHER" id="PTHR44688">
    <property type="entry name" value="DNA-BINDING TRANSCRIPTIONAL ACTIVATOR DEVR_DOSR"/>
    <property type="match status" value="1"/>
</dbReference>
<dbReference type="PRINTS" id="PR00038">
    <property type="entry name" value="HTHLUXR"/>
</dbReference>
<dbReference type="InterPro" id="IPR035965">
    <property type="entry name" value="PAS-like_dom_sf"/>
</dbReference>
<evidence type="ECO:0000256" key="4">
    <source>
        <dbReference type="SAM" id="Coils"/>
    </source>
</evidence>
<keyword evidence="2" id="KW-0238">DNA-binding</keyword>
<dbReference type="Gene3D" id="1.10.10.10">
    <property type="entry name" value="Winged helix-like DNA-binding domain superfamily/Winged helix DNA-binding domain"/>
    <property type="match status" value="1"/>
</dbReference>
<dbReference type="PANTHER" id="PTHR44688:SF16">
    <property type="entry name" value="DNA-BINDING TRANSCRIPTIONAL ACTIVATOR DEVR_DOSR"/>
    <property type="match status" value="1"/>
</dbReference>
<dbReference type="SUPFAM" id="SSF46894">
    <property type="entry name" value="C-terminal effector domain of the bipartite response regulators"/>
    <property type="match status" value="1"/>
</dbReference>
<evidence type="ECO:0000256" key="1">
    <source>
        <dbReference type="ARBA" id="ARBA00023015"/>
    </source>
</evidence>
<dbReference type="PROSITE" id="PS00622">
    <property type="entry name" value="HTH_LUXR_1"/>
    <property type="match status" value="1"/>
</dbReference>
<keyword evidence="1" id="KW-0805">Transcription regulation</keyword>
<dbReference type="GO" id="GO:0003677">
    <property type="term" value="F:DNA binding"/>
    <property type="evidence" value="ECO:0007669"/>
    <property type="project" value="UniProtKB-KW"/>
</dbReference>
<evidence type="ECO:0000313" key="6">
    <source>
        <dbReference type="EMBL" id="BBO75963.1"/>
    </source>
</evidence>
<evidence type="ECO:0000313" key="7">
    <source>
        <dbReference type="Proteomes" id="UP000427769"/>
    </source>
</evidence>
<reference evidence="6 7" key="1">
    <citation type="submission" date="2019-11" db="EMBL/GenBank/DDBJ databases">
        <title>Comparative genomics of hydrocarbon-degrading Desulfosarcina strains.</title>
        <authorList>
            <person name="Watanabe M."/>
            <person name="Kojima H."/>
            <person name="Fukui M."/>
        </authorList>
    </citation>
    <scope>NUCLEOTIDE SEQUENCE [LARGE SCALE GENOMIC DNA]</scope>
    <source>
        <strain evidence="6 7">PP31</strain>
    </source>
</reference>
<keyword evidence="3" id="KW-0804">Transcription</keyword>
<name>A0A5K7Z7Y1_9BACT</name>
<organism evidence="6 7">
    <name type="scientific">Desulfosarcina widdelii</name>
    <dbReference type="NCBI Taxonomy" id="947919"/>
    <lineage>
        <taxon>Bacteria</taxon>
        <taxon>Pseudomonadati</taxon>
        <taxon>Thermodesulfobacteriota</taxon>
        <taxon>Desulfobacteria</taxon>
        <taxon>Desulfobacterales</taxon>
        <taxon>Desulfosarcinaceae</taxon>
        <taxon>Desulfosarcina</taxon>
    </lineage>
</organism>
<dbReference type="PROSITE" id="PS50043">
    <property type="entry name" value="HTH_LUXR_2"/>
    <property type="match status" value="1"/>
</dbReference>
<sequence length="300" mass="33757">MNDRNVVTGKNEMPICYSSEEARTVLDSLSAHIAIVDEDGIILDTNRAWRAFAVKSGMPDDYDSIGENYLDVCEAATGEEGEHTRAVAAGIRDVIAGRVDEFLHDYPCHSPDGPHWYYLRAIRMSGEGPVRVVVSHEEITALKQTEEALRESEAQLKQQKVELEEANIALKVLLKQREDDKTEIEQKVIANVKEMVMPYVEKLKRVSLKPKDKRVVEIIDSHLQDIISPMIQKLTNANIILTPQEIQVASLVKDGKASKEIADILNVAETTVHFHRKNLRKKFGLSNSQTNLRSYLISIS</sequence>
<keyword evidence="4" id="KW-0175">Coiled coil</keyword>
<feature type="coiled-coil region" evidence="4">
    <location>
        <begin position="139"/>
        <end position="183"/>
    </location>
</feature>
<protein>
    <recommendedName>
        <fullName evidence="5">HTH luxR-type domain-containing protein</fullName>
    </recommendedName>
</protein>
<dbReference type="CDD" id="cd06170">
    <property type="entry name" value="LuxR_C_like"/>
    <property type="match status" value="1"/>
</dbReference>
<dbReference type="AlphaFoldDB" id="A0A5K7Z7Y1"/>
<dbReference type="InterPro" id="IPR013656">
    <property type="entry name" value="PAS_4"/>
</dbReference>
<dbReference type="Proteomes" id="UP000427769">
    <property type="component" value="Chromosome"/>
</dbReference>
<dbReference type="InterPro" id="IPR000792">
    <property type="entry name" value="Tscrpt_reg_LuxR_C"/>
</dbReference>
<gene>
    <name evidence="6" type="ORF">DSCW_33800</name>
</gene>
<accession>A0A5K7Z7Y1</accession>
<evidence type="ECO:0000256" key="2">
    <source>
        <dbReference type="ARBA" id="ARBA00023125"/>
    </source>
</evidence>
<dbReference type="RefSeq" id="WP_231715768.1">
    <property type="nucleotide sequence ID" value="NZ_AP021875.1"/>
</dbReference>
<dbReference type="SMART" id="SM00421">
    <property type="entry name" value="HTH_LUXR"/>
    <property type="match status" value="1"/>
</dbReference>
<keyword evidence="7" id="KW-1185">Reference proteome</keyword>
<evidence type="ECO:0000259" key="5">
    <source>
        <dbReference type="PROSITE" id="PS50043"/>
    </source>
</evidence>